<keyword evidence="4" id="KW-1185">Reference proteome</keyword>
<evidence type="ECO:0000259" key="1">
    <source>
        <dbReference type="Pfam" id="PF01968"/>
    </source>
</evidence>
<dbReference type="InterPro" id="IPR043129">
    <property type="entry name" value="ATPase_NBD"/>
</dbReference>
<evidence type="ECO:0000259" key="2">
    <source>
        <dbReference type="Pfam" id="PF05378"/>
    </source>
</evidence>
<dbReference type="Pfam" id="PF05378">
    <property type="entry name" value="Hydant_A_N"/>
    <property type="match status" value="1"/>
</dbReference>
<dbReference type="GO" id="GO:0006749">
    <property type="term" value="P:glutathione metabolic process"/>
    <property type="evidence" value="ECO:0007669"/>
    <property type="project" value="TreeGrafter"/>
</dbReference>
<evidence type="ECO:0000313" key="4">
    <source>
        <dbReference type="Proteomes" id="UP000215377"/>
    </source>
</evidence>
<dbReference type="InterPro" id="IPR002821">
    <property type="entry name" value="Hydantoinase_A"/>
</dbReference>
<protein>
    <submittedName>
        <fullName evidence="3">N-methylhydantoinase</fullName>
    </submittedName>
</protein>
<comment type="caution">
    <text evidence="3">The sequence shown here is derived from an EMBL/GenBank/DDBJ whole genome shotgun (WGS) entry which is preliminary data.</text>
</comment>
<feature type="domain" description="Hydantoinase/oxoprolinase N-terminal" evidence="2">
    <location>
        <begin position="4"/>
        <end position="185"/>
    </location>
</feature>
<dbReference type="InterPro" id="IPR008040">
    <property type="entry name" value="Hydant_A_N"/>
</dbReference>
<dbReference type="Proteomes" id="UP000215377">
    <property type="component" value="Unassembled WGS sequence"/>
</dbReference>
<gene>
    <name evidence="3" type="ORF">ATO3_03130</name>
</gene>
<dbReference type="SUPFAM" id="SSF53067">
    <property type="entry name" value="Actin-like ATPase domain"/>
    <property type="match status" value="1"/>
</dbReference>
<feature type="domain" description="Hydantoinase A/oxoprolinase" evidence="1">
    <location>
        <begin position="206"/>
        <end position="493"/>
    </location>
</feature>
<dbReference type="OrthoDB" id="9759608at2"/>
<evidence type="ECO:0000313" key="3">
    <source>
        <dbReference type="EMBL" id="OWU77684.1"/>
    </source>
</evidence>
<dbReference type="PANTHER" id="PTHR11365:SF23">
    <property type="entry name" value="HYPOTHETICAL 5-OXOPROLINASE (EUROFUNG)-RELATED"/>
    <property type="match status" value="1"/>
</dbReference>
<dbReference type="InterPro" id="IPR045079">
    <property type="entry name" value="Oxoprolinase-like"/>
</dbReference>
<dbReference type="GO" id="GO:0005829">
    <property type="term" value="C:cytosol"/>
    <property type="evidence" value="ECO:0007669"/>
    <property type="project" value="TreeGrafter"/>
</dbReference>
<dbReference type="Pfam" id="PF01968">
    <property type="entry name" value="Hydantoinase_A"/>
    <property type="match status" value="1"/>
</dbReference>
<sequence length="696" mass="73432">MKTIGVDVGGTFTDLVYCNLETGELAIHKVATTPDDPSRGVMQGVGEICAQNGVDPSEIAHVFHGTTTATNAALEGKGAVAGMITNDGFRDIIHIGRHQRPQHYSIQQDIPWQARPLVKRRFRKTVGGRLAPPSGQELEPLDEAGVRQAAEELKAEGVEAVAICFLFSYLNPAHELRAKEIVEEVMPDAFVTTSALVSPQFREFERFTTASLAAFVGPKVKKYIADLGDALTTLGVKGELRIMASNGGASTPAMVSEKPALTLLSGLAAGVLGGGWIGAQCGRDRLITFDIGGTSADIGIVVDGQVAEADARSTEIAGFPLLQPMLDIHTIGAGGGSIAHVDRGGAFRVGPQSAGAVPGPACYGHGGTEPTVTDANLVLGRLEPEDFLGGAMALDAEAAERAVAGFAETMGLSLHEAAEGILTIVNANMANAIRSRTVQKGIDPRGFALVAMGGAGPLSGAEVAKMLSIPEVLVPPYPGITSAMGLLTTDLKYDAIRTQFQVSTGFDADRLGRDLDAMFEDLTERFDADDVPAESRAFQRLGDLRYVGQGYELRVPLGDGPVDEAMLAQFWADFHAAHAREYGHAFTDSPIELVNIRLVGTASLPKLERLSAPEGGSLEAALVRRKPSVFRTDAGLETFDTPVYRRVKLPVGTPFDGPAILLQTDSTTVVPPGAEAEIHTSGSILIRLKDISGETE</sequence>
<dbReference type="RefSeq" id="WP_088648324.1">
    <property type="nucleotide sequence ID" value="NZ_AQQR01000001.1"/>
</dbReference>
<dbReference type="GO" id="GO:0017168">
    <property type="term" value="F:5-oxoprolinase (ATP-hydrolyzing) activity"/>
    <property type="evidence" value="ECO:0007669"/>
    <property type="project" value="TreeGrafter"/>
</dbReference>
<name>A0A225NRW3_9RHOB</name>
<accession>A0A225NRW3</accession>
<proteinExistence type="predicted"/>
<dbReference type="EMBL" id="AQQR01000001">
    <property type="protein sequence ID" value="OWU77684.1"/>
    <property type="molecule type" value="Genomic_DNA"/>
</dbReference>
<dbReference type="AlphaFoldDB" id="A0A225NRW3"/>
<dbReference type="PANTHER" id="PTHR11365">
    <property type="entry name" value="5-OXOPROLINASE RELATED"/>
    <property type="match status" value="1"/>
</dbReference>
<organism evidence="3 4">
    <name type="scientific">Marinibacterium profundimaris</name>
    <dbReference type="NCBI Taxonomy" id="1679460"/>
    <lineage>
        <taxon>Bacteria</taxon>
        <taxon>Pseudomonadati</taxon>
        <taxon>Pseudomonadota</taxon>
        <taxon>Alphaproteobacteria</taxon>
        <taxon>Rhodobacterales</taxon>
        <taxon>Paracoccaceae</taxon>
        <taxon>Marinibacterium</taxon>
    </lineage>
</organism>
<reference evidence="3 4" key="1">
    <citation type="submission" date="2013-04" db="EMBL/GenBank/DDBJ databases">
        <title>Oceanicola sp. 22II1-22F33 Genome Sequencing.</title>
        <authorList>
            <person name="Lai Q."/>
            <person name="Li G."/>
            <person name="Shao Z."/>
        </authorList>
    </citation>
    <scope>NUCLEOTIDE SEQUENCE [LARGE SCALE GENOMIC DNA]</scope>
    <source>
        <strain evidence="3 4">22II1-22F33</strain>
    </source>
</reference>